<proteinExistence type="predicted"/>
<evidence type="ECO:0000313" key="3">
    <source>
        <dbReference type="Proteomes" id="UP000799429"/>
    </source>
</evidence>
<keyword evidence="3" id="KW-1185">Reference proteome</keyword>
<feature type="compositionally biased region" description="Polar residues" evidence="1">
    <location>
        <begin position="27"/>
        <end position="38"/>
    </location>
</feature>
<feature type="compositionally biased region" description="Polar residues" evidence="1">
    <location>
        <begin position="146"/>
        <end position="176"/>
    </location>
</feature>
<dbReference type="EMBL" id="MU006091">
    <property type="protein sequence ID" value="KAF2841563.1"/>
    <property type="molecule type" value="Genomic_DNA"/>
</dbReference>
<protein>
    <submittedName>
        <fullName evidence="2">Uncharacterized protein</fullName>
    </submittedName>
</protein>
<evidence type="ECO:0000313" key="2">
    <source>
        <dbReference type="EMBL" id="KAF2841563.1"/>
    </source>
</evidence>
<feature type="compositionally biased region" description="Polar residues" evidence="1">
    <location>
        <begin position="1"/>
        <end position="20"/>
    </location>
</feature>
<feature type="region of interest" description="Disordered" evidence="1">
    <location>
        <begin position="1"/>
        <end position="38"/>
    </location>
</feature>
<name>A0A9P4SH90_9PEZI</name>
<gene>
    <name evidence="2" type="ORF">M501DRAFT_1000826</name>
</gene>
<comment type="caution">
    <text evidence="2">The sequence shown here is derived from an EMBL/GenBank/DDBJ whole genome shotgun (WGS) entry which is preliminary data.</text>
</comment>
<reference evidence="2" key="1">
    <citation type="journal article" date="2020" name="Stud. Mycol.">
        <title>101 Dothideomycetes genomes: a test case for predicting lifestyles and emergence of pathogens.</title>
        <authorList>
            <person name="Haridas S."/>
            <person name="Albert R."/>
            <person name="Binder M."/>
            <person name="Bloem J."/>
            <person name="Labutti K."/>
            <person name="Salamov A."/>
            <person name="Andreopoulos B."/>
            <person name="Baker S."/>
            <person name="Barry K."/>
            <person name="Bills G."/>
            <person name="Bluhm B."/>
            <person name="Cannon C."/>
            <person name="Castanera R."/>
            <person name="Culley D."/>
            <person name="Daum C."/>
            <person name="Ezra D."/>
            <person name="Gonzalez J."/>
            <person name="Henrissat B."/>
            <person name="Kuo A."/>
            <person name="Liang C."/>
            <person name="Lipzen A."/>
            <person name="Lutzoni F."/>
            <person name="Magnuson J."/>
            <person name="Mondo S."/>
            <person name="Nolan M."/>
            <person name="Ohm R."/>
            <person name="Pangilinan J."/>
            <person name="Park H.-J."/>
            <person name="Ramirez L."/>
            <person name="Alfaro M."/>
            <person name="Sun H."/>
            <person name="Tritt A."/>
            <person name="Yoshinaga Y."/>
            <person name="Zwiers L.-H."/>
            <person name="Turgeon B."/>
            <person name="Goodwin S."/>
            <person name="Spatafora J."/>
            <person name="Crous P."/>
            <person name="Grigoriev I."/>
        </authorList>
    </citation>
    <scope>NUCLEOTIDE SEQUENCE</scope>
    <source>
        <strain evidence="2">CBS 101060</strain>
    </source>
</reference>
<sequence>MTRLMSSFPVTPNSDTSVSNPVPPRHLTQTQGNHPSISVSTSPIDFIFYKPNSWLESQDNQSQHSRERGTAAKPSPQPSMPTFNQTQIQNTNPLNLTHRTRNPQDALAINNLIHHDLELVDRTRTTTSSASAKGVEDIQQPEHLSRTQSPVTSNSTTESEKSLNSNHTVKMSSRTLAGSGRGRTGRRNAPVPSTPQKHHPSPQQTRVSKCARKSSLKALEVAKAQGTTRTPATSNPQPKITLKLRLRPKPKESDPKRVLAHTTLWAVDPARVEDLTVQIKDWLSPADSPDMVNFLLWECAQFRFEYFVHVPFYQDAEGKCKGWVGIFWKGMSGDGEFYLAPRKCLAQVKGLDREVLVKGRHAG</sequence>
<dbReference type="Proteomes" id="UP000799429">
    <property type="component" value="Unassembled WGS sequence"/>
</dbReference>
<feature type="region of interest" description="Disordered" evidence="1">
    <location>
        <begin position="56"/>
        <end position="87"/>
    </location>
</feature>
<organism evidence="2 3">
    <name type="scientific">Patellaria atrata CBS 101060</name>
    <dbReference type="NCBI Taxonomy" id="1346257"/>
    <lineage>
        <taxon>Eukaryota</taxon>
        <taxon>Fungi</taxon>
        <taxon>Dikarya</taxon>
        <taxon>Ascomycota</taxon>
        <taxon>Pezizomycotina</taxon>
        <taxon>Dothideomycetes</taxon>
        <taxon>Dothideomycetes incertae sedis</taxon>
        <taxon>Patellariales</taxon>
        <taxon>Patellariaceae</taxon>
        <taxon>Patellaria</taxon>
    </lineage>
</organism>
<dbReference type="AlphaFoldDB" id="A0A9P4SH90"/>
<feature type="region of interest" description="Disordered" evidence="1">
    <location>
        <begin position="124"/>
        <end position="209"/>
    </location>
</feature>
<evidence type="ECO:0000256" key="1">
    <source>
        <dbReference type="SAM" id="MobiDB-lite"/>
    </source>
</evidence>
<accession>A0A9P4SH90</accession>